<dbReference type="SUPFAM" id="SSF53383">
    <property type="entry name" value="PLP-dependent transferases"/>
    <property type="match status" value="1"/>
</dbReference>
<evidence type="ECO:0000256" key="1">
    <source>
        <dbReference type="ARBA" id="ARBA00022898"/>
    </source>
</evidence>
<dbReference type="InterPro" id="IPR015421">
    <property type="entry name" value="PyrdxlP-dep_Trfase_major"/>
</dbReference>
<organism evidence="4 5">
    <name type="scientific">Catenulispora pinistramenti</name>
    <dbReference type="NCBI Taxonomy" id="2705254"/>
    <lineage>
        <taxon>Bacteria</taxon>
        <taxon>Bacillati</taxon>
        <taxon>Actinomycetota</taxon>
        <taxon>Actinomycetes</taxon>
        <taxon>Catenulisporales</taxon>
        <taxon>Catenulisporaceae</taxon>
        <taxon>Catenulispora</taxon>
    </lineage>
</organism>
<dbReference type="RefSeq" id="WP_212009455.1">
    <property type="nucleotide sequence ID" value="NZ_JAAFYZ010000036.1"/>
</dbReference>
<evidence type="ECO:0000313" key="5">
    <source>
        <dbReference type="Proteomes" id="UP000730482"/>
    </source>
</evidence>
<sequence>MSSKRPAILGGAPALIDPVPLTRPTQTVNTALLSTFSDIVKSGNLTKGDELAALERAVCEFLGVQNAIAVSSCTSGLMLTLCCLGLRGEIVLPSFTFMATGHAALWNGLTPVFADIDPDTFAVDPDRVAEALTPRTAAVFGAHTFGAPCDVGALAKLAAEGAVPLVLDAAPAFGGTYPGGAMIGTGGTVEVFSLSPTKPFTTGEGGIIATDDAALARELRIGREYGNAGGYDSAFAGLNARMPELSAALGRHNLPHLPELLERRGHLADRYRAGLADVAGVRFQRFDPSARPTYKDVGLRVSPEEFGIDRDTLASALRAEHIATRNYYDPPLHRQKAYRRFDTGSWSLPHTEELSRTAITVPLWSDMPEHLVDQICDVIRVIHEHAPEIADRIHLNEALA</sequence>
<dbReference type="PANTHER" id="PTHR30244">
    <property type="entry name" value="TRANSAMINASE"/>
    <property type="match status" value="1"/>
</dbReference>
<proteinExistence type="inferred from homology"/>
<keyword evidence="4" id="KW-0808">Transferase</keyword>
<dbReference type="Proteomes" id="UP000730482">
    <property type="component" value="Unassembled WGS sequence"/>
</dbReference>
<dbReference type="InterPro" id="IPR015422">
    <property type="entry name" value="PyrdxlP-dep_Trfase_small"/>
</dbReference>
<protein>
    <submittedName>
        <fullName evidence="4">DegT/DnrJ/EryC1/StrS family aminotransferase</fullName>
    </submittedName>
</protein>
<keyword evidence="1 3" id="KW-0663">Pyridoxal phosphate</keyword>
<comment type="similarity">
    <text evidence="2 3">Belongs to the DegT/DnrJ/EryC1 family.</text>
</comment>
<keyword evidence="4" id="KW-0032">Aminotransferase</keyword>
<dbReference type="Pfam" id="PF01041">
    <property type="entry name" value="DegT_DnrJ_EryC1"/>
    <property type="match status" value="1"/>
</dbReference>
<dbReference type="GO" id="GO:0008483">
    <property type="term" value="F:transaminase activity"/>
    <property type="evidence" value="ECO:0007669"/>
    <property type="project" value="UniProtKB-KW"/>
</dbReference>
<accession>A0ABS5KPB8</accession>
<dbReference type="InterPro" id="IPR015424">
    <property type="entry name" value="PyrdxlP-dep_Trfase"/>
</dbReference>
<comment type="caution">
    <text evidence="4">The sequence shown here is derived from an EMBL/GenBank/DDBJ whole genome shotgun (WGS) entry which is preliminary data.</text>
</comment>
<dbReference type="InterPro" id="IPR000653">
    <property type="entry name" value="DegT/StrS_aminotransferase"/>
</dbReference>
<keyword evidence="5" id="KW-1185">Reference proteome</keyword>
<dbReference type="Gene3D" id="3.90.1150.10">
    <property type="entry name" value="Aspartate Aminotransferase, domain 1"/>
    <property type="match status" value="1"/>
</dbReference>
<dbReference type="PANTHER" id="PTHR30244:SF9">
    <property type="entry name" value="PROTEIN RV3402C"/>
    <property type="match status" value="1"/>
</dbReference>
<dbReference type="Gene3D" id="3.40.640.10">
    <property type="entry name" value="Type I PLP-dependent aspartate aminotransferase-like (Major domain)"/>
    <property type="match status" value="1"/>
</dbReference>
<evidence type="ECO:0000313" key="4">
    <source>
        <dbReference type="EMBL" id="MBS2547874.1"/>
    </source>
</evidence>
<name>A0ABS5KPB8_9ACTN</name>
<dbReference type="EMBL" id="JAAFYZ010000036">
    <property type="protein sequence ID" value="MBS2547874.1"/>
    <property type="molecule type" value="Genomic_DNA"/>
</dbReference>
<gene>
    <name evidence="4" type="ORF">KGQ19_13460</name>
</gene>
<dbReference type="PIRSF" id="PIRSF000390">
    <property type="entry name" value="PLP_StrS"/>
    <property type="match status" value="1"/>
</dbReference>
<evidence type="ECO:0000256" key="2">
    <source>
        <dbReference type="ARBA" id="ARBA00037999"/>
    </source>
</evidence>
<reference evidence="4 5" key="1">
    <citation type="submission" date="2020-02" db="EMBL/GenBank/DDBJ databases">
        <title>Acidophilic actinobacteria isolated from forest soil.</title>
        <authorList>
            <person name="Golinska P."/>
        </authorList>
    </citation>
    <scope>NUCLEOTIDE SEQUENCE [LARGE SCALE GENOMIC DNA]</scope>
    <source>
        <strain evidence="4 5">NL8</strain>
    </source>
</reference>
<evidence type="ECO:0000256" key="3">
    <source>
        <dbReference type="RuleBase" id="RU004508"/>
    </source>
</evidence>
<dbReference type="CDD" id="cd00616">
    <property type="entry name" value="AHBA_syn"/>
    <property type="match status" value="1"/>
</dbReference>